<accession>A0A009IIU9</accession>
<sequence>MSKQMDQAIQSVIDLHVLIENVFTGQNAEQSLTPLLNSFDQNFKMVTVQGQSIGLAEVKNLFSQNIGKKPSLKITILKNTALYEFENYCWVQYQEHQQTDETETLRTSTACIKVDGETCYWVYLHETLLPSSS</sequence>
<dbReference type="EMBL" id="JEWH01000075">
    <property type="protein sequence ID" value="EXB03733.1"/>
    <property type="molecule type" value="Genomic_DNA"/>
</dbReference>
<dbReference type="Gene3D" id="3.10.450.50">
    <property type="match status" value="1"/>
</dbReference>
<protein>
    <recommendedName>
        <fullName evidence="3">DUF4440 domain-containing protein</fullName>
    </recommendedName>
</protein>
<organism evidence="1 2">
    <name type="scientific">Acinetobacter baumannii (strain 1295743)</name>
    <dbReference type="NCBI Taxonomy" id="1310613"/>
    <lineage>
        <taxon>Bacteria</taxon>
        <taxon>Pseudomonadati</taxon>
        <taxon>Pseudomonadota</taxon>
        <taxon>Gammaproteobacteria</taxon>
        <taxon>Moraxellales</taxon>
        <taxon>Moraxellaceae</taxon>
        <taxon>Acinetobacter</taxon>
        <taxon>Acinetobacter calcoaceticus/baumannii complex</taxon>
    </lineage>
</organism>
<name>A0A009IIU9_ACIB9</name>
<evidence type="ECO:0000313" key="1">
    <source>
        <dbReference type="EMBL" id="EXB03733.1"/>
    </source>
</evidence>
<dbReference type="InterPro" id="IPR032710">
    <property type="entry name" value="NTF2-like_dom_sf"/>
</dbReference>
<gene>
    <name evidence="1" type="ORF">J512_3792</name>
</gene>
<evidence type="ECO:0000313" key="2">
    <source>
        <dbReference type="Proteomes" id="UP000020595"/>
    </source>
</evidence>
<dbReference type="RefSeq" id="WP_032051772.1">
    <property type="nucleotide sequence ID" value="NZ_JEWH01000075.1"/>
</dbReference>
<proteinExistence type="predicted"/>
<dbReference type="Proteomes" id="UP000020595">
    <property type="component" value="Unassembled WGS sequence"/>
</dbReference>
<dbReference type="SUPFAM" id="SSF54427">
    <property type="entry name" value="NTF2-like"/>
    <property type="match status" value="1"/>
</dbReference>
<reference evidence="1 2" key="1">
    <citation type="submission" date="2014-02" db="EMBL/GenBank/DDBJ databases">
        <title>Comparative genomics and transcriptomics to identify genetic mechanisms underlying the emergence of carbapenem resistant Acinetobacter baumannii (CRAb).</title>
        <authorList>
            <person name="Harris A.D."/>
            <person name="Johnson K.J."/>
            <person name="George J."/>
            <person name="Shefchek K."/>
            <person name="Daugherty S.C."/>
            <person name="Parankush S."/>
            <person name="Sadzewicz L."/>
            <person name="Tallon L."/>
            <person name="Sengamalay N."/>
            <person name="Hazen T.H."/>
            <person name="Rasko D.A."/>
        </authorList>
    </citation>
    <scope>NUCLEOTIDE SEQUENCE [LARGE SCALE GENOMIC DNA]</scope>
    <source>
        <strain evidence="1 2">1295743</strain>
    </source>
</reference>
<dbReference type="AlphaFoldDB" id="A0A009IIU9"/>
<evidence type="ECO:0008006" key="3">
    <source>
        <dbReference type="Google" id="ProtNLM"/>
    </source>
</evidence>
<dbReference type="PATRIC" id="fig|1310613.3.peg.3627"/>
<comment type="caution">
    <text evidence="1">The sequence shown here is derived from an EMBL/GenBank/DDBJ whole genome shotgun (WGS) entry which is preliminary data.</text>
</comment>